<evidence type="ECO:0000256" key="1">
    <source>
        <dbReference type="SAM" id="MobiDB-lite"/>
    </source>
</evidence>
<evidence type="ECO:0000313" key="3">
    <source>
        <dbReference type="Proteomes" id="UP000004217"/>
    </source>
</evidence>
<keyword evidence="3" id="KW-1185">Reference proteome</keyword>
<name>G2G8S6_9ACTN</name>
<organism evidence="2 3">
    <name type="scientific">Streptomyces zinciresistens K42</name>
    <dbReference type="NCBI Taxonomy" id="700597"/>
    <lineage>
        <taxon>Bacteria</taxon>
        <taxon>Bacillati</taxon>
        <taxon>Actinomycetota</taxon>
        <taxon>Actinomycetes</taxon>
        <taxon>Kitasatosporales</taxon>
        <taxon>Streptomycetaceae</taxon>
        <taxon>Streptomyces</taxon>
    </lineage>
</organism>
<dbReference type="Proteomes" id="UP000004217">
    <property type="component" value="Unassembled WGS sequence"/>
</dbReference>
<gene>
    <name evidence="2" type="ORF">SZN_09471</name>
</gene>
<comment type="caution">
    <text evidence="2">The sequence shown here is derived from an EMBL/GenBank/DDBJ whole genome shotgun (WGS) entry which is preliminary data.</text>
</comment>
<protein>
    <submittedName>
        <fullName evidence="2">Uncharacterized protein</fullName>
    </submittedName>
</protein>
<accession>G2G8S6</accession>
<dbReference type="AlphaFoldDB" id="G2G8S6"/>
<dbReference type="EMBL" id="AGBF01000019">
    <property type="protein sequence ID" value="EGX60141.1"/>
    <property type="molecule type" value="Genomic_DNA"/>
</dbReference>
<dbReference type="PATRIC" id="fig|700597.3.peg.1846"/>
<sequence length="147" mass="15451">MTSRIDILTAALRQPVLLRPLLGQELREALVQGLGPGSSEPRWTATLPQLAESLDTSLTRAEEKDTPTGSTTAGPGATSTAHALVLETDAYDYLAACSCGHPIGRTPKARSVDVLVCRWEQHAARAANDSAWSYAVASLPTPSIGAS</sequence>
<dbReference type="RefSeq" id="WP_007493672.1">
    <property type="nucleotide sequence ID" value="NZ_AGBF01000019.1"/>
</dbReference>
<proteinExistence type="predicted"/>
<reference evidence="2 3" key="1">
    <citation type="submission" date="2011-08" db="EMBL/GenBank/DDBJ databases">
        <authorList>
            <person name="Lin Y."/>
            <person name="Hao X."/>
            <person name="Johnstone L."/>
            <person name="Miller S.J."/>
            <person name="Wei G."/>
            <person name="Rensing C."/>
        </authorList>
    </citation>
    <scope>NUCLEOTIDE SEQUENCE [LARGE SCALE GENOMIC DNA]</scope>
    <source>
        <strain evidence="2 3">K42</strain>
    </source>
</reference>
<dbReference type="OrthoDB" id="4250797at2"/>
<evidence type="ECO:0000313" key="2">
    <source>
        <dbReference type="EMBL" id="EGX60141.1"/>
    </source>
</evidence>
<feature type="compositionally biased region" description="Low complexity" evidence="1">
    <location>
        <begin position="67"/>
        <end position="77"/>
    </location>
</feature>
<feature type="region of interest" description="Disordered" evidence="1">
    <location>
        <begin position="54"/>
        <end position="77"/>
    </location>
</feature>